<dbReference type="SMART" id="SM00097">
    <property type="entry name" value="WNT1"/>
    <property type="match status" value="1"/>
</dbReference>
<feature type="region of interest" description="Disordered" evidence="10">
    <location>
        <begin position="1069"/>
        <end position="1104"/>
    </location>
</feature>
<dbReference type="STRING" id="240159.A0A4U5VQD1"/>
<keyword evidence="5" id="KW-0272">Extracellular matrix</keyword>
<feature type="compositionally biased region" description="Basic residues" evidence="10">
    <location>
        <begin position="967"/>
        <end position="977"/>
    </location>
</feature>
<comment type="similarity">
    <text evidence="2 9">Belongs to the Wnt family.</text>
</comment>
<feature type="compositionally biased region" description="Pro residues" evidence="10">
    <location>
        <begin position="868"/>
        <end position="878"/>
    </location>
</feature>
<dbReference type="EMBL" id="CM014099">
    <property type="protein sequence ID" value="TKS90351.1"/>
    <property type="molecule type" value="Genomic_DNA"/>
</dbReference>
<keyword evidence="8" id="KW-0449">Lipoprotein</keyword>
<dbReference type="InterPro" id="IPR024606">
    <property type="entry name" value="KIAA1549"/>
</dbReference>
<dbReference type="GO" id="GO:0048513">
    <property type="term" value="P:animal organ development"/>
    <property type="evidence" value="ECO:0007669"/>
    <property type="project" value="UniProtKB-ARBA"/>
</dbReference>
<feature type="transmembrane region" description="Helical" evidence="11">
    <location>
        <begin position="669"/>
        <end position="691"/>
    </location>
</feature>
<feature type="compositionally biased region" description="Pro residues" evidence="10">
    <location>
        <begin position="1081"/>
        <end position="1091"/>
    </location>
</feature>
<dbReference type="InterPro" id="IPR043158">
    <property type="entry name" value="Wnt_C"/>
</dbReference>
<dbReference type="CDD" id="cd19344">
    <property type="entry name" value="Wnt_Wnt16"/>
    <property type="match status" value="1"/>
</dbReference>
<feature type="compositionally biased region" description="Pro residues" evidence="10">
    <location>
        <begin position="1035"/>
        <end position="1045"/>
    </location>
</feature>
<evidence type="ECO:0000256" key="7">
    <source>
        <dbReference type="ARBA" id="ARBA00023157"/>
    </source>
</evidence>
<dbReference type="PANTHER" id="PTHR21590">
    <property type="entry name" value="SEA DOMAIN-CONTAINING PROTEIN"/>
    <property type="match status" value="1"/>
</dbReference>
<gene>
    <name evidence="12" type="ORF">D9C73_024483</name>
</gene>
<keyword evidence="11" id="KW-0812">Transmembrane</keyword>
<evidence type="ECO:0000256" key="1">
    <source>
        <dbReference type="ARBA" id="ARBA00004498"/>
    </source>
</evidence>
<evidence type="ECO:0000256" key="8">
    <source>
        <dbReference type="ARBA" id="ARBA00023288"/>
    </source>
</evidence>
<dbReference type="GO" id="GO:0005576">
    <property type="term" value="C:extracellular region"/>
    <property type="evidence" value="ECO:0007669"/>
    <property type="project" value="InterPro"/>
</dbReference>
<evidence type="ECO:0000313" key="13">
    <source>
        <dbReference type="Proteomes" id="UP000298787"/>
    </source>
</evidence>
<feature type="compositionally biased region" description="Pro residues" evidence="10">
    <location>
        <begin position="318"/>
        <end position="349"/>
    </location>
</feature>
<feature type="compositionally biased region" description="Low complexity" evidence="10">
    <location>
        <begin position="1069"/>
        <end position="1080"/>
    </location>
</feature>
<evidence type="ECO:0000256" key="4">
    <source>
        <dbReference type="ARBA" id="ARBA00022525"/>
    </source>
</evidence>
<feature type="region of interest" description="Disordered" evidence="10">
    <location>
        <begin position="742"/>
        <end position="884"/>
    </location>
</feature>
<evidence type="ECO:0000256" key="5">
    <source>
        <dbReference type="ARBA" id="ARBA00022530"/>
    </source>
</evidence>
<evidence type="ECO:0000313" key="12">
    <source>
        <dbReference type="EMBL" id="TKS90351.1"/>
    </source>
</evidence>
<keyword evidence="11" id="KW-1133">Transmembrane helix</keyword>
<keyword evidence="11" id="KW-0472">Membrane</keyword>
<keyword evidence="6 9" id="KW-0879">Wnt signaling pathway</keyword>
<dbReference type="Pfam" id="PF12877">
    <property type="entry name" value="KIAA1549"/>
    <property type="match status" value="1"/>
</dbReference>
<dbReference type="Proteomes" id="UP000298787">
    <property type="component" value="Chromosome 22"/>
</dbReference>
<feature type="compositionally biased region" description="Pro residues" evidence="10">
    <location>
        <begin position="141"/>
        <end position="161"/>
    </location>
</feature>
<organism evidence="12 13">
    <name type="scientific">Collichthys lucidus</name>
    <name type="common">Big head croaker</name>
    <name type="synonym">Sciaena lucida</name>
    <dbReference type="NCBI Taxonomy" id="240159"/>
    <lineage>
        <taxon>Eukaryota</taxon>
        <taxon>Metazoa</taxon>
        <taxon>Chordata</taxon>
        <taxon>Craniata</taxon>
        <taxon>Vertebrata</taxon>
        <taxon>Euteleostomi</taxon>
        <taxon>Actinopterygii</taxon>
        <taxon>Neopterygii</taxon>
        <taxon>Teleostei</taxon>
        <taxon>Neoteleostei</taxon>
        <taxon>Acanthomorphata</taxon>
        <taxon>Eupercaria</taxon>
        <taxon>Sciaenidae</taxon>
        <taxon>Collichthys</taxon>
    </lineage>
</organism>
<dbReference type="PROSITE" id="PS00246">
    <property type="entry name" value="WNT1"/>
    <property type="match status" value="1"/>
</dbReference>
<dbReference type="InterPro" id="IPR018161">
    <property type="entry name" value="Wnt_CS"/>
</dbReference>
<feature type="compositionally biased region" description="Basic and acidic residues" evidence="10">
    <location>
        <begin position="287"/>
        <end position="303"/>
    </location>
</feature>
<comment type="function">
    <text evidence="9">Ligand for members of the frizzled family of seven transmembrane receptors.</text>
</comment>
<feature type="region of interest" description="Disordered" evidence="10">
    <location>
        <begin position="287"/>
        <end position="420"/>
    </location>
</feature>
<feature type="region of interest" description="Disordered" evidence="10">
    <location>
        <begin position="953"/>
        <end position="1045"/>
    </location>
</feature>
<dbReference type="Pfam" id="PF00110">
    <property type="entry name" value="wnt"/>
    <property type="match status" value="1"/>
</dbReference>
<keyword evidence="4" id="KW-0964">Secreted</keyword>
<proteinExistence type="inferred from homology"/>
<feature type="region of interest" description="Disordered" evidence="10">
    <location>
        <begin position="82"/>
        <end position="163"/>
    </location>
</feature>
<dbReference type="PANTHER" id="PTHR21590:SF4">
    <property type="entry name" value="UPF0606 PROTEIN KIAA1549"/>
    <property type="match status" value="1"/>
</dbReference>
<dbReference type="FunFam" id="3.30.2460.20:FF:000001">
    <property type="entry name" value="Wnt homolog"/>
    <property type="match status" value="1"/>
</dbReference>
<evidence type="ECO:0000256" key="6">
    <source>
        <dbReference type="ARBA" id="ARBA00022687"/>
    </source>
</evidence>
<feature type="compositionally biased region" description="Low complexity" evidence="10">
    <location>
        <begin position="111"/>
        <end position="140"/>
    </location>
</feature>
<evidence type="ECO:0000256" key="11">
    <source>
        <dbReference type="SAM" id="Phobius"/>
    </source>
</evidence>
<reference evidence="12 13" key="1">
    <citation type="submission" date="2019-01" db="EMBL/GenBank/DDBJ databases">
        <title>Genome Assembly of Collichthys lucidus.</title>
        <authorList>
            <person name="Cai M."/>
            <person name="Xiao S."/>
        </authorList>
    </citation>
    <scope>NUCLEOTIDE SEQUENCE [LARGE SCALE GENOMIC DNA]</scope>
    <source>
        <strain evidence="12">JT15FE1705JMU</strain>
        <tissue evidence="12">Muscle</tissue>
    </source>
</reference>
<evidence type="ECO:0000256" key="3">
    <source>
        <dbReference type="ARBA" id="ARBA00022473"/>
    </source>
</evidence>
<dbReference type="Gene3D" id="3.30.2460.20">
    <property type="match status" value="1"/>
</dbReference>
<feature type="compositionally biased region" description="Low complexity" evidence="10">
    <location>
        <begin position="84"/>
        <end position="94"/>
    </location>
</feature>
<keyword evidence="7" id="KW-1015">Disulfide bond</keyword>
<dbReference type="PRINTS" id="PR01349">
    <property type="entry name" value="WNTPROTEIN"/>
</dbReference>
<dbReference type="GO" id="GO:0016055">
    <property type="term" value="P:Wnt signaling pathway"/>
    <property type="evidence" value="ECO:0007669"/>
    <property type="project" value="UniProtKB-KW"/>
</dbReference>
<evidence type="ECO:0000256" key="9">
    <source>
        <dbReference type="RuleBase" id="RU003500"/>
    </source>
</evidence>
<keyword evidence="13" id="KW-1185">Reference proteome</keyword>
<evidence type="ECO:0000256" key="10">
    <source>
        <dbReference type="SAM" id="MobiDB-lite"/>
    </source>
</evidence>
<accession>A0A4U5VQD1</accession>
<feature type="compositionally biased region" description="Low complexity" evidence="10">
    <location>
        <begin position="784"/>
        <end position="799"/>
    </location>
</feature>
<evidence type="ECO:0000256" key="2">
    <source>
        <dbReference type="ARBA" id="ARBA00005683"/>
    </source>
</evidence>
<protein>
    <recommendedName>
        <fullName evidence="9">Protein Wnt</fullName>
    </recommendedName>
</protein>
<dbReference type="GO" id="GO:0005102">
    <property type="term" value="F:signaling receptor binding"/>
    <property type="evidence" value="ECO:0007669"/>
    <property type="project" value="InterPro"/>
</dbReference>
<keyword evidence="3 9" id="KW-0217">Developmental protein</keyword>
<dbReference type="InterPro" id="IPR005817">
    <property type="entry name" value="Wnt"/>
</dbReference>
<sequence length="1423" mass="156484">MEADRPVCGLSGNGVLLMGPRLCVSDQRPFEDDGPCEPPRPRLQDRDWNGIQNLGMWTHTCCDPTGGRHTGFHGVLDLNRTVESPSHLSSPSSPLRRRAPSPPSDSGYHGNSGSAGSAEDSDSGAQGIHLLLRPPDLLSPSLPPPIPPHTHPTLTPPPPWEQGPSLEEAWGSGDYLETLSFMVPEGEELALATPLPNHPYDEDDGGDWVSYDTAFPTRPTLPLSSRLPLSPSSSTPSIPLSTRPIHPDVFPAWDEDYDLEDMMPLEPTELLLPDMNSLEYYTNLLAREREREKERDRVNRTDSKPPITPTTTQTHRSPPSPSPSSGPPPGQESKTPPPGPTLPTPPPITYPDKNPGPCHPSQATPAPSPFQPTGRASSSPAGPPTRPDRPERPPVVIEKPARLHTHGPPPYHKVSSKGSSAGFTQVRDLLKREFNRSVELQSCVRTTDLHRHMSVINALPNRHAVLAPSPPCHHSTSYLTSAVNITMAVTRWAADQKVSVDITFAVRDGRDYLPGSEVSEHLRKLSLVEFSFYINRISRPADSRTFPLPGAEHISPSALHVVLLGVQEQMVAQRSFKARLERRLALLLEEGLQVVRVSRLSGVERPLEVFYFVEGPGGERIPAEATAATLNRLDLQRAAIVLGHRVQRPLAQPVETLSVPPAETQSSSIWLIVGVVVPVLLAVFIIIILYWKLCGSEKLEFQPDAINTIQQRQKLQAPSVKGFDFAKLHLGQHSKDDIMVIQEPGPLPAPVKEATPSDGGDLNTPKSKGSSTKAARSGRRRGRLSPSDGDSLGSDQSSGRESAEESTRPVATPSEGKQHRKTPKNGSGPDELLSSSSIFDHVDRLSRGSSDGTRRQANKVQLIAMQPRPSPPHAPSQPSPTLTEKVNTEVALRHKSEIEHHRNKLRQRAKRRGQCEFPSMDDIMDAFGDGPVQGDVAQRLYSSAHDHMDCILQTDAASPPTPTDSRRRGRRSPRGRRVQPGPGSLPDTDRDRLLTDQSATYRKYPGLNNVAYMSDPDLPPDHGSPSPTDEVFDPAPAPPPYMPPQPSIEEARQQMHSLLDDAFALVSPSSQGSVGVSGVSPAPPSPSPQARPPGRQWDSYPAAPSHSPFSARYAELGMSPTSVQGLLQRKKLFLLPSIQDGARLAITECQSQFRHERWNCSTRDQPPVFGYESTSGTKETAFIYAVMAAGLVHAVTRSCSHGNMTECGCDSRLQGTGSTAEGWHWGGCSDHIQYGTWFSRKFIDNGVKNMSTTRGGYTLTTMNQHNTEVGRQAIHRTMSTHCRCHGVSGSCAVKTCWKTMAAFERVGAYLKERYERSIQVLDRSRRKTRRKDQRRLPDKQQLIFLNKSPNYCLEDQRRGVAGTRGRRCNRSSPGSDGCNLLCCGRGYNTHVVRHVERCECKFVWCCYVRCRRCESMNDMHTCK</sequence>
<name>A0A4U5VQD1_COLLU</name>
<comment type="subcellular location">
    <subcellularLocation>
        <location evidence="1 9">Secreted</location>
        <location evidence="1 9">Extracellular space</location>
        <location evidence="1 9">Extracellular matrix</location>
    </subcellularLocation>
</comment>